<dbReference type="InterPro" id="IPR045851">
    <property type="entry name" value="AMP-bd_C_sf"/>
</dbReference>
<dbReference type="InterPro" id="IPR020845">
    <property type="entry name" value="AMP-binding_CS"/>
</dbReference>
<dbReference type="Pfam" id="PF00501">
    <property type="entry name" value="AMP-binding"/>
    <property type="match status" value="1"/>
</dbReference>
<name>A0A2S6FJC4_9PSED</name>
<feature type="domain" description="AMP-binding enzyme C-terminal" evidence="2">
    <location>
        <begin position="455"/>
        <end position="535"/>
    </location>
</feature>
<evidence type="ECO:0000313" key="4">
    <source>
        <dbReference type="Proteomes" id="UP000238541"/>
    </source>
</evidence>
<dbReference type="PROSITE" id="PS00455">
    <property type="entry name" value="AMP_BINDING"/>
    <property type="match status" value="1"/>
</dbReference>
<dbReference type="SUPFAM" id="SSF56801">
    <property type="entry name" value="Acetyl-CoA synthetase-like"/>
    <property type="match status" value="1"/>
</dbReference>
<reference evidence="4" key="1">
    <citation type="submission" date="2017-06" db="EMBL/GenBank/DDBJ databases">
        <authorList>
            <person name="Furmanczyk E.M."/>
        </authorList>
    </citation>
    <scope>NUCLEOTIDE SEQUENCE [LARGE SCALE GENOMIC DNA]</scope>
    <source>
        <strain evidence="4">AP3_16</strain>
    </source>
</reference>
<evidence type="ECO:0000313" key="3">
    <source>
        <dbReference type="EMBL" id="PPK37536.1"/>
    </source>
</evidence>
<evidence type="ECO:0000259" key="2">
    <source>
        <dbReference type="Pfam" id="PF13193"/>
    </source>
</evidence>
<dbReference type="RefSeq" id="WP_104449506.1">
    <property type="nucleotide sequence ID" value="NZ_NIRS01000004.1"/>
</dbReference>
<dbReference type="NCBIfam" id="NF004837">
    <property type="entry name" value="PRK06187.1"/>
    <property type="match status" value="1"/>
</dbReference>
<dbReference type="Gene3D" id="3.40.50.12780">
    <property type="entry name" value="N-terminal domain of ligase-like"/>
    <property type="match status" value="1"/>
</dbReference>
<evidence type="ECO:0000259" key="1">
    <source>
        <dbReference type="Pfam" id="PF00501"/>
    </source>
</evidence>
<dbReference type="InterPro" id="IPR000873">
    <property type="entry name" value="AMP-dep_synth/lig_dom"/>
</dbReference>
<dbReference type="GO" id="GO:0016877">
    <property type="term" value="F:ligase activity, forming carbon-sulfur bonds"/>
    <property type="evidence" value="ECO:0007669"/>
    <property type="project" value="UniProtKB-ARBA"/>
</dbReference>
<dbReference type="Gene3D" id="3.30.300.30">
    <property type="match status" value="1"/>
</dbReference>
<dbReference type="PANTHER" id="PTHR43767:SF11">
    <property type="entry name" value="MEDIUM-CHAIN-FATTY-ACID--COA LIGASE"/>
    <property type="match status" value="1"/>
</dbReference>
<dbReference type="CDD" id="cd12119">
    <property type="entry name" value="ttLC_FACS_AlkK_like"/>
    <property type="match status" value="1"/>
</dbReference>
<dbReference type="AlphaFoldDB" id="A0A2S6FJC4"/>
<feature type="domain" description="AMP-dependent synthetase/ligase" evidence="1">
    <location>
        <begin position="30"/>
        <end position="405"/>
    </location>
</feature>
<sequence length="547" mass="60991">MLKTKIIKPAPDAYAYPLLIKRLLLSGARYEPEQEIVYADKLRYSYRTLNERIHRLANALTAAGVKAGDTVALLDWDSHRYLECFFAVPMIGAVLHTVNIRLSADQVRYTMNHAEDDLVLVHDDFLPLIEQIHEGLSTVKGYIQLTDDDATTTDLPVLGEYERLLATANEHYDFPDFDENSVATLFYTTGTTGNPKGVYFSHRQLVLHTLNAVGTLSAFQGQPLLRSDDVYMPITPMFHVHAWGVPYVATLMGVKQVYPGRYEPNRLARLFREEKVTFSHCVPTILQMILGCEEAAQTDFTGWKMLLGGSSMTMGVAQQATSRGIHVHSAYGMSETCPLLCTTYLHAQDLEQPAQTQLASRIKTGTPIPMVDLKIIDAGGKAVPHDGESLGEIVVRTPWLTQGYFKDQEMGAELWRNGWLHTGDMASIDPRGVVEIKDRIKDVIKTGGEWISSLELESLISEHTSVSAVAVVGIADEQWGERPMALVVCVPGRHLDQAQLEAHLQQYVASGRINKWAIPRQFKFVADIPKTSVGKINKKLIRECESS</sequence>
<dbReference type="EMBL" id="NIRS01000004">
    <property type="protein sequence ID" value="PPK37536.1"/>
    <property type="molecule type" value="Genomic_DNA"/>
</dbReference>
<protein>
    <submittedName>
        <fullName evidence="3">Long-chain fatty acid--CoA ligase</fullName>
    </submittedName>
</protein>
<dbReference type="Pfam" id="PF13193">
    <property type="entry name" value="AMP-binding_C"/>
    <property type="match status" value="1"/>
</dbReference>
<keyword evidence="4" id="KW-1185">Reference proteome</keyword>
<organism evidence="3 4">
    <name type="scientific">Pseudomonas laurylsulfatiphila</name>
    <dbReference type="NCBI Taxonomy" id="2011015"/>
    <lineage>
        <taxon>Bacteria</taxon>
        <taxon>Pseudomonadati</taxon>
        <taxon>Pseudomonadota</taxon>
        <taxon>Gammaproteobacteria</taxon>
        <taxon>Pseudomonadales</taxon>
        <taxon>Pseudomonadaceae</taxon>
        <taxon>Pseudomonas</taxon>
    </lineage>
</organism>
<dbReference type="Proteomes" id="UP000238541">
    <property type="component" value="Unassembled WGS sequence"/>
</dbReference>
<dbReference type="PANTHER" id="PTHR43767">
    <property type="entry name" value="LONG-CHAIN-FATTY-ACID--COA LIGASE"/>
    <property type="match status" value="1"/>
</dbReference>
<comment type="caution">
    <text evidence="3">The sequence shown here is derived from an EMBL/GenBank/DDBJ whole genome shotgun (WGS) entry which is preliminary data.</text>
</comment>
<dbReference type="InterPro" id="IPR042099">
    <property type="entry name" value="ANL_N_sf"/>
</dbReference>
<dbReference type="InterPro" id="IPR025110">
    <property type="entry name" value="AMP-bd_C"/>
</dbReference>
<dbReference type="InterPro" id="IPR050237">
    <property type="entry name" value="ATP-dep_AMP-bd_enzyme"/>
</dbReference>
<proteinExistence type="predicted"/>
<gene>
    <name evidence="3" type="ORF">CD175_14725</name>
</gene>
<accession>A0A2S6FJC4</accession>
<keyword evidence="3" id="KW-0436">Ligase</keyword>